<evidence type="ECO:0000256" key="2">
    <source>
        <dbReference type="ARBA" id="ARBA00010992"/>
    </source>
</evidence>
<dbReference type="OrthoDB" id="508119at2759"/>
<comment type="similarity">
    <text evidence="2 7">Belongs to the major facilitator superfamily. Sugar transporter (TC 2.A.1.1) family.</text>
</comment>
<reference evidence="10 11" key="1">
    <citation type="submission" date="2015-01" db="EMBL/GenBank/DDBJ databases">
        <title>The Genome Sequence of Fonsecaea multimorphosa CBS 102226.</title>
        <authorList>
            <consortium name="The Broad Institute Genomics Platform"/>
            <person name="Cuomo C."/>
            <person name="de Hoog S."/>
            <person name="Gorbushina A."/>
            <person name="Stielow B."/>
            <person name="Teixiera M."/>
            <person name="Abouelleil A."/>
            <person name="Chapman S.B."/>
            <person name="Priest M."/>
            <person name="Young S.K."/>
            <person name="Wortman J."/>
            <person name="Nusbaum C."/>
            <person name="Birren B."/>
        </authorList>
    </citation>
    <scope>NUCLEOTIDE SEQUENCE [LARGE SCALE GENOMIC DNA]</scope>
    <source>
        <strain evidence="10 11">CBS 102226</strain>
    </source>
</reference>
<protein>
    <recommendedName>
        <fullName evidence="9">Major facilitator superfamily (MFS) profile domain-containing protein</fullName>
    </recommendedName>
</protein>
<dbReference type="InterPro" id="IPR005829">
    <property type="entry name" value="Sugar_transporter_CS"/>
</dbReference>
<feature type="transmembrane region" description="Helical" evidence="8">
    <location>
        <begin position="340"/>
        <end position="361"/>
    </location>
</feature>
<keyword evidence="3 7" id="KW-0813">Transport</keyword>
<dbReference type="GO" id="GO:0016020">
    <property type="term" value="C:membrane"/>
    <property type="evidence" value="ECO:0007669"/>
    <property type="project" value="UniProtKB-SubCell"/>
</dbReference>
<feature type="transmembrane region" description="Helical" evidence="8">
    <location>
        <begin position="315"/>
        <end position="333"/>
    </location>
</feature>
<dbReference type="InterPro" id="IPR003663">
    <property type="entry name" value="Sugar/inositol_transpt"/>
</dbReference>
<dbReference type="InterPro" id="IPR005828">
    <property type="entry name" value="MFS_sugar_transport-like"/>
</dbReference>
<feature type="transmembrane region" description="Helical" evidence="8">
    <location>
        <begin position="12"/>
        <end position="37"/>
    </location>
</feature>
<dbReference type="RefSeq" id="XP_016633690.1">
    <property type="nucleotide sequence ID" value="XM_016775647.1"/>
</dbReference>
<feature type="transmembrane region" description="Helical" evidence="8">
    <location>
        <begin position="151"/>
        <end position="169"/>
    </location>
</feature>
<evidence type="ECO:0000256" key="5">
    <source>
        <dbReference type="ARBA" id="ARBA00022989"/>
    </source>
</evidence>
<dbReference type="InterPro" id="IPR050360">
    <property type="entry name" value="MFS_Sugar_Transporters"/>
</dbReference>
<name>A0A0D2K178_9EURO</name>
<feature type="transmembrane region" description="Helical" evidence="8">
    <location>
        <begin position="411"/>
        <end position="432"/>
    </location>
</feature>
<keyword evidence="5 8" id="KW-1133">Transmembrane helix</keyword>
<dbReference type="InterPro" id="IPR036259">
    <property type="entry name" value="MFS_trans_sf"/>
</dbReference>
<dbReference type="GO" id="GO:0005351">
    <property type="term" value="F:carbohydrate:proton symporter activity"/>
    <property type="evidence" value="ECO:0007669"/>
    <property type="project" value="TreeGrafter"/>
</dbReference>
<keyword evidence="4 8" id="KW-0812">Transmembrane</keyword>
<gene>
    <name evidence="10" type="ORF">Z520_05143</name>
</gene>
<feature type="transmembrane region" description="Helical" evidence="8">
    <location>
        <begin position="65"/>
        <end position="84"/>
    </location>
</feature>
<dbReference type="NCBIfam" id="TIGR00879">
    <property type="entry name" value="SP"/>
    <property type="match status" value="1"/>
</dbReference>
<evidence type="ECO:0000259" key="9">
    <source>
        <dbReference type="PROSITE" id="PS50850"/>
    </source>
</evidence>
<sequence>MWFSFKSRRVYLLATVAYMGSFLFGYDVGVMGSVLAFDSFKEDFGLPTNSSGFASAKAAEISSNVVSLLIAGCFFGALAAAFLNEKFGRRFSLMGFAVVFLLGAALQTGSPRQLSYIYAGRVIAGLGVGSMSSITPVFVAENSPARVRGRITGLFQEFLVLGTTLSYWLDYGVAKNIPKSSKQWRIPLGVQLIPGGILLVGMLFLRESPRWLAKQGRDQEAVAALAHIRCDSPDDVEVMSEFAEIKASIAEEEELSEGVTWKECLQPNMRKRFMIIFFLMLCQQFTGTNSIGYFAPQIFQTVGLSGTDSSLFATGVYGVVKVFATGLFLWWITDRIGRKWPLVVGGIWMATMMFILGAILATHPPNQAHGVSHASIAMVVMIYLYVIGYSLSWGPGPWIYVGEIFPTRTRAYGVALGAATQWLFNFVISKITPAAIHNLGWKTFIMYGVFCLGNAAFAFVFIRETKGRTLEEINGIFGAVDQVRRPDDFECIGVEDKEGTEMNEYKSFANVRAKGD</sequence>
<proteinExistence type="inferred from homology"/>
<dbReference type="PRINTS" id="PR00171">
    <property type="entry name" value="SUGRTRNSPORT"/>
</dbReference>
<evidence type="ECO:0000256" key="4">
    <source>
        <dbReference type="ARBA" id="ARBA00022692"/>
    </source>
</evidence>
<dbReference type="Pfam" id="PF00083">
    <property type="entry name" value="Sugar_tr"/>
    <property type="match status" value="1"/>
</dbReference>
<dbReference type="Gene3D" id="1.20.1250.20">
    <property type="entry name" value="MFS general substrate transporter like domains"/>
    <property type="match status" value="1"/>
</dbReference>
<dbReference type="Proteomes" id="UP000053411">
    <property type="component" value="Unassembled WGS sequence"/>
</dbReference>
<feature type="domain" description="Major facilitator superfamily (MFS) profile" evidence="9">
    <location>
        <begin position="13"/>
        <end position="466"/>
    </location>
</feature>
<feature type="transmembrane region" description="Helical" evidence="8">
    <location>
        <begin position="91"/>
        <end position="110"/>
    </location>
</feature>
<comment type="subcellular location">
    <subcellularLocation>
        <location evidence="1">Membrane</location>
        <topology evidence="1">Multi-pass membrane protein</topology>
    </subcellularLocation>
</comment>
<dbReference type="FunFam" id="1.20.1250.20:FF:000026">
    <property type="entry name" value="MFS quinate transporter QutD"/>
    <property type="match status" value="1"/>
</dbReference>
<evidence type="ECO:0000256" key="7">
    <source>
        <dbReference type="RuleBase" id="RU003346"/>
    </source>
</evidence>
<evidence type="ECO:0000256" key="3">
    <source>
        <dbReference type="ARBA" id="ARBA00022448"/>
    </source>
</evidence>
<dbReference type="AlphaFoldDB" id="A0A0D2K178"/>
<feature type="transmembrane region" description="Helical" evidence="8">
    <location>
        <begin position="116"/>
        <end position="139"/>
    </location>
</feature>
<dbReference type="InterPro" id="IPR020846">
    <property type="entry name" value="MFS_dom"/>
</dbReference>
<keyword evidence="6 8" id="KW-0472">Membrane</keyword>
<dbReference type="PANTHER" id="PTHR48022:SF23">
    <property type="entry name" value="MAJOR FACILITATOR SUPERFAMILY (MFS) PROFILE DOMAIN-CONTAINING PROTEIN"/>
    <property type="match status" value="1"/>
</dbReference>
<feature type="transmembrane region" description="Helical" evidence="8">
    <location>
        <begin position="444"/>
        <end position="462"/>
    </location>
</feature>
<dbReference type="EMBL" id="KN848069">
    <property type="protein sequence ID" value="KIX99567.1"/>
    <property type="molecule type" value="Genomic_DNA"/>
</dbReference>
<evidence type="ECO:0000256" key="1">
    <source>
        <dbReference type="ARBA" id="ARBA00004141"/>
    </source>
</evidence>
<keyword evidence="11" id="KW-1185">Reference proteome</keyword>
<dbReference type="SUPFAM" id="SSF103473">
    <property type="entry name" value="MFS general substrate transporter"/>
    <property type="match status" value="1"/>
</dbReference>
<feature type="transmembrane region" description="Helical" evidence="8">
    <location>
        <begin position="373"/>
        <end position="391"/>
    </location>
</feature>
<evidence type="ECO:0000256" key="8">
    <source>
        <dbReference type="SAM" id="Phobius"/>
    </source>
</evidence>
<evidence type="ECO:0000313" key="11">
    <source>
        <dbReference type="Proteomes" id="UP000053411"/>
    </source>
</evidence>
<accession>A0A0D2K178</accession>
<dbReference type="PANTHER" id="PTHR48022">
    <property type="entry name" value="PLASTIDIC GLUCOSE TRANSPORTER 4"/>
    <property type="match status" value="1"/>
</dbReference>
<organism evidence="10 11">
    <name type="scientific">Fonsecaea multimorphosa CBS 102226</name>
    <dbReference type="NCBI Taxonomy" id="1442371"/>
    <lineage>
        <taxon>Eukaryota</taxon>
        <taxon>Fungi</taxon>
        <taxon>Dikarya</taxon>
        <taxon>Ascomycota</taxon>
        <taxon>Pezizomycotina</taxon>
        <taxon>Eurotiomycetes</taxon>
        <taxon>Chaetothyriomycetidae</taxon>
        <taxon>Chaetothyriales</taxon>
        <taxon>Herpotrichiellaceae</taxon>
        <taxon>Fonsecaea</taxon>
    </lineage>
</organism>
<evidence type="ECO:0000256" key="6">
    <source>
        <dbReference type="ARBA" id="ARBA00023136"/>
    </source>
</evidence>
<feature type="transmembrane region" description="Helical" evidence="8">
    <location>
        <begin position="273"/>
        <end position="295"/>
    </location>
</feature>
<dbReference type="VEuPathDB" id="FungiDB:Z520_05143"/>
<dbReference type="GeneID" id="27710889"/>
<feature type="transmembrane region" description="Helical" evidence="8">
    <location>
        <begin position="184"/>
        <end position="205"/>
    </location>
</feature>
<evidence type="ECO:0000313" key="10">
    <source>
        <dbReference type="EMBL" id="KIX99567.1"/>
    </source>
</evidence>
<dbReference type="PROSITE" id="PS00217">
    <property type="entry name" value="SUGAR_TRANSPORT_2"/>
    <property type="match status" value="1"/>
</dbReference>
<dbReference type="PROSITE" id="PS50850">
    <property type="entry name" value="MFS"/>
    <property type="match status" value="1"/>
</dbReference>